<evidence type="ECO:0000256" key="3">
    <source>
        <dbReference type="ARBA" id="ARBA00022692"/>
    </source>
</evidence>
<reference evidence="9 10" key="1">
    <citation type="submission" date="2023-03" db="EMBL/GenBank/DDBJ databases">
        <title>Bacillus Genome Sequencing.</title>
        <authorList>
            <person name="Dunlap C."/>
        </authorList>
    </citation>
    <scope>NUCLEOTIDE SEQUENCE [LARGE SCALE GENOMIC DNA]</scope>
    <source>
        <strain evidence="9 10">NRS-1717</strain>
    </source>
</reference>
<keyword evidence="2 7" id="KW-0132">Cell division</keyword>
<comment type="similarity">
    <text evidence="7">Belongs to the FtsL family.</text>
</comment>
<dbReference type="InterPro" id="IPR007060">
    <property type="entry name" value="FtsL/DivIC"/>
</dbReference>
<evidence type="ECO:0000256" key="5">
    <source>
        <dbReference type="ARBA" id="ARBA00023136"/>
    </source>
</evidence>
<evidence type="ECO:0000313" key="9">
    <source>
        <dbReference type="EMBL" id="MED4401675.1"/>
    </source>
</evidence>
<comment type="function">
    <text evidence="7">Essential cell division protein.</text>
</comment>
<comment type="caution">
    <text evidence="9">The sequence shown here is derived from an EMBL/GenBank/DDBJ whole genome shotgun (WGS) entry which is preliminary data.</text>
</comment>
<dbReference type="GO" id="GO:0051301">
    <property type="term" value="P:cell division"/>
    <property type="evidence" value="ECO:0007669"/>
    <property type="project" value="UniProtKB-KW"/>
</dbReference>
<evidence type="ECO:0000256" key="1">
    <source>
        <dbReference type="ARBA" id="ARBA00022475"/>
    </source>
</evidence>
<evidence type="ECO:0000256" key="8">
    <source>
        <dbReference type="NCBIfam" id="TIGR02209"/>
    </source>
</evidence>
<gene>
    <name evidence="7 9" type="primary">ftsL</name>
    <name evidence="9" type="ORF">P9271_10145</name>
</gene>
<dbReference type="EMBL" id="JARTFS010000006">
    <property type="protein sequence ID" value="MED4401675.1"/>
    <property type="molecule type" value="Genomic_DNA"/>
</dbReference>
<evidence type="ECO:0000256" key="4">
    <source>
        <dbReference type="ARBA" id="ARBA00022989"/>
    </source>
</evidence>
<organism evidence="9 10">
    <name type="scientific">Metabacillus fastidiosus</name>
    <dbReference type="NCBI Taxonomy" id="1458"/>
    <lineage>
        <taxon>Bacteria</taxon>
        <taxon>Bacillati</taxon>
        <taxon>Bacillota</taxon>
        <taxon>Bacilli</taxon>
        <taxon>Bacillales</taxon>
        <taxon>Bacillaceae</taxon>
        <taxon>Metabacillus</taxon>
    </lineage>
</organism>
<accession>A0ABU6NX33</accession>
<keyword evidence="4 7" id="KW-1133">Transmembrane helix</keyword>
<dbReference type="Pfam" id="PF04977">
    <property type="entry name" value="DivIC"/>
    <property type="match status" value="1"/>
</dbReference>
<feature type="transmembrane region" description="Helical" evidence="7">
    <location>
        <begin position="39"/>
        <end position="57"/>
    </location>
</feature>
<dbReference type="InterPro" id="IPR011922">
    <property type="entry name" value="Cell_div_FtsL"/>
</dbReference>
<name>A0ABU6NX33_9BACI</name>
<dbReference type="GeneID" id="301142148"/>
<sequence>MSNLATKIQEVRQEKLRQAPVQQTVVVKRRATITLGEKVLLIVFALFLLIGAINIIANSFQTYQTNVEIQKMEKEIQTQKQVNNDLHVQVEELSKPERIWEKAKELGLKLDENKVRNVQD</sequence>
<dbReference type="HAMAP" id="MF_00910">
    <property type="entry name" value="FtsL"/>
    <property type="match status" value="1"/>
</dbReference>
<dbReference type="RefSeq" id="WP_066232449.1">
    <property type="nucleotide sequence ID" value="NZ_JARTFQ010000006.1"/>
</dbReference>
<keyword evidence="3 7" id="KW-0812">Transmembrane</keyword>
<proteinExistence type="inferred from homology"/>
<keyword evidence="1 7" id="KW-1003">Cell membrane</keyword>
<keyword evidence="5 7" id="KW-0472">Membrane</keyword>
<evidence type="ECO:0000313" key="10">
    <source>
        <dbReference type="Proteomes" id="UP001342826"/>
    </source>
</evidence>
<evidence type="ECO:0000256" key="6">
    <source>
        <dbReference type="ARBA" id="ARBA00023306"/>
    </source>
</evidence>
<protein>
    <recommendedName>
        <fullName evidence="7 8">Cell division protein FtsL</fullName>
    </recommendedName>
</protein>
<keyword evidence="6 7" id="KW-0131">Cell cycle</keyword>
<evidence type="ECO:0000256" key="2">
    <source>
        <dbReference type="ARBA" id="ARBA00022618"/>
    </source>
</evidence>
<dbReference type="Proteomes" id="UP001342826">
    <property type="component" value="Unassembled WGS sequence"/>
</dbReference>
<keyword evidence="10" id="KW-1185">Reference proteome</keyword>
<comment type="subcellular location">
    <subcellularLocation>
        <location evidence="7">Cell membrane</location>
        <topology evidence="7">Single-pass type II membrane protein</topology>
    </subcellularLocation>
    <text evidence="7">Localizes to the division septum where it forms a ring structure.</text>
</comment>
<evidence type="ECO:0000256" key="7">
    <source>
        <dbReference type="HAMAP-Rule" id="MF_00910"/>
    </source>
</evidence>
<dbReference type="NCBIfam" id="TIGR02209">
    <property type="entry name" value="ftsL_broad"/>
    <property type="match status" value="1"/>
</dbReference>